<dbReference type="GO" id="GO:1902201">
    <property type="term" value="P:negative regulation of bacterial-type flagellum-dependent cell motility"/>
    <property type="evidence" value="ECO:0007669"/>
    <property type="project" value="TreeGrafter"/>
</dbReference>
<proteinExistence type="predicted"/>
<dbReference type="InterPro" id="IPR043128">
    <property type="entry name" value="Rev_trsase/Diguanyl_cyclase"/>
</dbReference>
<dbReference type="SMART" id="SM00267">
    <property type="entry name" value="GGDEF"/>
    <property type="match status" value="1"/>
</dbReference>
<evidence type="ECO:0000256" key="1">
    <source>
        <dbReference type="ARBA" id="ARBA00001946"/>
    </source>
</evidence>
<evidence type="ECO:0000259" key="5">
    <source>
        <dbReference type="PROSITE" id="PS50887"/>
    </source>
</evidence>
<dbReference type="InterPro" id="IPR050469">
    <property type="entry name" value="Diguanylate_Cyclase"/>
</dbReference>
<feature type="domain" description="GGDEF" evidence="5">
    <location>
        <begin position="471"/>
        <end position="603"/>
    </location>
</feature>
<dbReference type="EMBL" id="DRKP01000181">
    <property type="protein sequence ID" value="HEB97578.1"/>
    <property type="molecule type" value="Genomic_DNA"/>
</dbReference>
<dbReference type="EC" id="2.7.7.65" evidence="2"/>
<dbReference type="PANTHER" id="PTHR45138">
    <property type="entry name" value="REGULATORY COMPONENTS OF SENSORY TRANSDUCTION SYSTEM"/>
    <property type="match status" value="1"/>
</dbReference>
<dbReference type="Proteomes" id="UP000886251">
    <property type="component" value="Unassembled WGS sequence"/>
</dbReference>
<dbReference type="SUPFAM" id="SSF55073">
    <property type="entry name" value="Nucleotide cyclase"/>
    <property type="match status" value="1"/>
</dbReference>
<evidence type="ECO:0000256" key="4">
    <source>
        <dbReference type="SAM" id="MobiDB-lite"/>
    </source>
</evidence>
<dbReference type="SUPFAM" id="SSF56281">
    <property type="entry name" value="Metallo-hydrolase/oxidoreductase"/>
    <property type="match status" value="1"/>
</dbReference>
<comment type="caution">
    <text evidence="6">The sequence shown here is derived from an EMBL/GenBank/DDBJ whole genome shotgun (WGS) entry which is preliminary data.</text>
</comment>
<dbReference type="GO" id="GO:0052621">
    <property type="term" value="F:diguanylate cyclase activity"/>
    <property type="evidence" value="ECO:0007669"/>
    <property type="project" value="UniProtKB-EC"/>
</dbReference>
<comment type="cofactor">
    <cofactor evidence="1">
        <name>Mg(2+)</name>
        <dbReference type="ChEBI" id="CHEBI:18420"/>
    </cofactor>
</comment>
<dbReference type="PANTHER" id="PTHR45138:SF9">
    <property type="entry name" value="DIGUANYLATE CYCLASE DGCM-RELATED"/>
    <property type="match status" value="1"/>
</dbReference>
<dbReference type="GO" id="GO:0005886">
    <property type="term" value="C:plasma membrane"/>
    <property type="evidence" value="ECO:0007669"/>
    <property type="project" value="TreeGrafter"/>
</dbReference>
<dbReference type="FunFam" id="3.30.70.270:FF:000001">
    <property type="entry name" value="Diguanylate cyclase domain protein"/>
    <property type="match status" value="1"/>
</dbReference>
<gene>
    <name evidence="6" type="ORF">ENI96_14245</name>
</gene>
<dbReference type="Pfam" id="PF00990">
    <property type="entry name" value="GGDEF"/>
    <property type="match status" value="1"/>
</dbReference>
<feature type="region of interest" description="Disordered" evidence="4">
    <location>
        <begin position="1"/>
        <end position="26"/>
    </location>
</feature>
<sequence length="615" mass="69687">MDGRNNRRSPPEAAETTEPESVDSGHPVALAERVWWVGGRSGGPEPPTHAYLIEQGDQSVLIDPGSRSSFPDTLRRIEEIIPFSRIRWFVCQHTDPQVTSALPSIAERLQRGDGHLVLHWRSRELAAHYGIGLPVWLVDEHHWRLPLTDRTLHFIFTPYTPFPGAFCSFDDGSGVLFSSQLFSAPLADGPLFARDEGWFDAIRQYHEQQMPGRDILNHALGRLENWPVETIAPQQGAIVPSRLIPYMMQKLKDQECGLHLLARDGVEMRRLSRLNQVLREITSTMIVSRDFREIADRLRTVLARMLPAVALEFYVQLEDDTVLHLARESRYRGVAASPPAWVRRLFGTTREEWGGDDDPAPFRFDREGEQGEPCIVMPLFRRGETWVYGVVLILLSEPVEPTAEIGEMMQQMSTALQVAVEREAIFRSIELERQKFYERSIRDALTGLFTRFYMEDTLRRLFEIHDRGGGTAAALAMIDIDHFKRINDNHGHLRGDEVLRRVARVIKQDARAGDLPVRLGGEEFGIIVVGQPALEIQAIAERLRRKVASIQFPPPLRELRVTVSIGTAVRQVGESIPAFMERADLALYQAKDQGRNQVRSANAAAPAGQWTLLFE</sequence>
<dbReference type="InterPro" id="IPR029787">
    <property type="entry name" value="Nucleotide_cyclase"/>
</dbReference>
<dbReference type="NCBIfam" id="TIGR00254">
    <property type="entry name" value="GGDEF"/>
    <property type="match status" value="1"/>
</dbReference>
<dbReference type="CDD" id="cd01949">
    <property type="entry name" value="GGDEF"/>
    <property type="match status" value="1"/>
</dbReference>
<name>A0A831W6T2_9GAMM</name>
<dbReference type="InterPro" id="IPR036866">
    <property type="entry name" value="RibonucZ/Hydroxyglut_hydro"/>
</dbReference>
<dbReference type="InterPro" id="IPR045761">
    <property type="entry name" value="ODP_dom"/>
</dbReference>
<evidence type="ECO:0000256" key="3">
    <source>
        <dbReference type="ARBA" id="ARBA00034247"/>
    </source>
</evidence>
<reference evidence="6" key="1">
    <citation type="journal article" date="2020" name="mSystems">
        <title>Genome- and Community-Level Interaction Insights into Carbon Utilization and Element Cycling Functions of Hydrothermarchaeota in Hydrothermal Sediment.</title>
        <authorList>
            <person name="Zhou Z."/>
            <person name="Liu Y."/>
            <person name="Xu W."/>
            <person name="Pan J."/>
            <person name="Luo Z.H."/>
            <person name="Li M."/>
        </authorList>
    </citation>
    <scope>NUCLEOTIDE SEQUENCE [LARGE SCALE GENOMIC DNA]</scope>
    <source>
        <strain evidence="6">HyVt-443</strain>
    </source>
</reference>
<dbReference type="Gene3D" id="3.30.70.270">
    <property type="match status" value="1"/>
</dbReference>
<dbReference type="PROSITE" id="PS50887">
    <property type="entry name" value="GGDEF"/>
    <property type="match status" value="1"/>
</dbReference>
<accession>A0A831W6T2</accession>
<comment type="catalytic activity">
    <reaction evidence="3">
        <text>2 GTP = 3',3'-c-di-GMP + 2 diphosphate</text>
        <dbReference type="Rhea" id="RHEA:24898"/>
        <dbReference type="ChEBI" id="CHEBI:33019"/>
        <dbReference type="ChEBI" id="CHEBI:37565"/>
        <dbReference type="ChEBI" id="CHEBI:58805"/>
        <dbReference type="EC" id="2.7.7.65"/>
    </reaction>
</comment>
<dbReference type="Gene3D" id="3.60.15.10">
    <property type="entry name" value="Ribonuclease Z/Hydroxyacylglutathione hydrolase-like"/>
    <property type="match status" value="1"/>
</dbReference>
<evidence type="ECO:0000313" key="6">
    <source>
        <dbReference type="EMBL" id="HEB97578.1"/>
    </source>
</evidence>
<evidence type="ECO:0000256" key="2">
    <source>
        <dbReference type="ARBA" id="ARBA00012528"/>
    </source>
</evidence>
<dbReference type="Pfam" id="PF19583">
    <property type="entry name" value="ODP"/>
    <property type="match status" value="1"/>
</dbReference>
<dbReference type="AlphaFoldDB" id="A0A831W6T2"/>
<organism evidence="6">
    <name type="scientific">Sedimenticola thiotaurini</name>
    <dbReference type="NCBI Taxonomy" id="1543721"/>
    <lineage>
        <taxon>Bacteria</taxon>
        <taxon>Pseudomonadati</taxon>
        <taxon>Pseudomonadota</taxon>
        <taxon>Gammaproteobacteria</taxon>
        <taxon>Chromatiales</taxon>
        <taxon>Sedimenticolaceae</taxon>
        <taxon>Sedimenticola</taxon>
    </lineage>
</organism>
<protein>
    <recommendedName>
        <fullName evidence="2">diguanylate cyclase</fullName>
        <ecNumber evidence="2">2.7.7.65</ecNumber>
    </recommendedName>
</protein>
<dbReference type="SUPFAM" id="SSF55781">
    <property type="entry name" value="GAF domain-like"/>
    <property type="match status" value="1"/>
</dbReference>
<dbReference type="GO" id="GO:0043709">
    <property type="term" value="P:cell adhesion involved in single-species biofilm formation"/>
    <property type="evidence" value="ECO:0007669"/>
    <property type="project" value="TreeGrafter"/>
</dbReference>
<dbReference type="InterPro" id="IPR000160">
    <property type="entry name" value="GGDEF_dom"/>
</dbReference>